<dbReference type="eggNOG" id="ENOG502ZMEY">
    <property type="taxonomic scope" value="Bacteria"/>
</dbReference>
<protein>
    <submittedName>
        <fullName evidence="2">Uncharacterized protein</fullName>
    </submittedName>
</protein>
<accession>K9PAX6</accession>
<dbReference type="KEGG" id="cgc:Cyagr_2774"/>
<evidence type="ECO:0000313" key="2">
    <source>
        <dbReference type="EMBL" id="AFY29866.1"/>
    </source>
</evidence>
<feature type="chain" id="PRO_5003933829" evidence="1">
    <location>
        <begin position="36"/>
        <end position="137"/>
    </location>
</feature>
<proteinExistence type="predicted"/>
<dbReference type="EMBL" id="CP003495">
    <property type="protein sequence ID" value="AFY29866.1"/>
    <property type="molecule type" value="Genomic_DNA"/>
</dbReference>
<feature type="signal peptide" evidence="1">
    <location>
        <begin position="1"/>
        <end position="35"/>
    </location>
</feature>
<gene>
    <name evidence="2" type="ordered locus">Cyagr_2774</name>
</gene>
<name>K9PAX6_CYAGP</name>
<dbReference type="STRING" id="292564.Cyagr_2774"/>
<reference evidence="3" key="1">
    <citation type="journal article" date="2013" name="Proc. Natl. Acad. Sci. U.S.A.">
        <title>Improving the coverage of the cyanobacterial phylum using diversity-driven genome sequencing.</title>
        <authorList>
            <person name="Shih P.M."/>
            <person name="Wu D."/>
            <person name="Latifi A."/>
            <person name="Axen S.D."/>
            <person name="Fewer D.P."/>
            <person name="Talla E."/>
            <person name="Calteau A."/>
            <person name="Cai F."/>
            <person name="Tandeau de Marsac N."/>
            <person name="Rippka R."/>
            <person name="Herdman M."/>
            <person name="Sivonen K."/>
            <person name="Coursin T."/>
            <person name="Laurent T."/>
            <person name="Goodwin L."/>
            <person name="Nolan M."/>
            <person name="Davenport K.W."/>
            <person name="Han C.S."/>
            <person name="Rubin E.M."/>
            <person name="Eisen J.A."/>
            <person name="Woyke T."/>
            <person name="Gugger M."/>
            <person name="Kerfeld C.A."/>
        </authorList>
    </citation>
    <scope>NUCLEOTIDE SEQUENCE [LARGE SCALE GENOMIC DNA]</scope>
    <source>
        <strain evidence="3">ATCC 27147 / PCC 6307</strain>
    </source>
</reference>
<dbReference type="Proteomes" id="UP000010388">
    <property type="component" value="Chromosome"/>
</dbReference>
<dbReference type="AlphaFoldDB" id="K9PAX6"/>
<dbReference type="HOGENOM" id="CLU_1861874_0_0_3"/>
<keyword evidence="1" id="KW-0732">Signal</keyword>
<organism evidence="2 3">
    <name type="scientific">Cyanobium gracile (strain ATCC 27147 / PCC 6307)</name>
    <dbReference type="NCBI Taxonomy" id="292564"/>
    <lineage>
        <taxon>Bacteria</taxon>
        <taxon>Bacillati</taxon>
        <taxon>Cyanobacteriota</taxon>
        <taxon>Cyanophyceae</taxon>
        <taxon>Synechococcales</taxon>
        <taxon>Prochlorococcaceae</taxon>
        <taxon>Cyanobium</taxon>
    </lineage>
</organism>
<evidence type="ECO:0000256" key="1">
    <source>
        <dbReference type="SAM" id="SignalP"/>
    </source>
</evidence>
<sequence>MDVFRTIPPMPSSLLHPLRVALLAMVLGSTGVAMAQSGPSPAGRPTPAQMQKIFPEQKRLALSDQQARIAILQRGERCLSAAGSSEALRTCMKEQRSASQRQREQHRAAMKALLERNGIPLPQWGKGERKGGWGGGA</sequence>
<evidence type="ECO:0000313" key="3">
    <source>
        <dbReference type="Proteomes" id="UP000010388"/>
    </source>
</evidence>